<dbReference type="Proteomes" id="UP000663827">
    <property type="component" value="Unassembled WGS sequence"/>
</dbReference>
<comment type="caution">
    <text evidence="5">The sequence shown here is derived from an EMBL/GenBank/DDBJ whole genome shotgun (WGS) entry which is preliminary data.</text>
</comment>
<dbReference type="SMART" id="SM00220">
    <property type="entry name" value="S_TKc"/>
    <property type="match status" value="1"/>
</dbReference>
<evidence type="ECO:0000313" key="5">
    <source>
        <dbReference type="EMBL" id="CAE7114077.1"/>
    </source>
</evidence>
<feature type="region of interest" description="Disordered" evidence="3">
    <location>
        <begin position="1"/>
        <end position="28"/>
    </location>
</feature>
<reference evidence="5" key="1">
    <citation type="submission" date="2021-01" db="EMBL/GenBank/DDBJ databases">
        <authorList>
            <person name="Kaushik A."/>
        </authorList>
    </citation>
    <scope>NUCLEOTIDE SEQUENCE</scope>
    <source>
        <strain evidence="5">AG5</strain>
    </source>
</reference>
<dbReference type="GO" id="GO:0005524">
    <property type="term" value="F:ATP binding"/>
    <property type="evidence" value="ECO:0007669"/>
    <property type="project" value="InterPro"/>
</dbReference>
<feature type="compositionally biased region" description="Low complexity" evidence="3">
    <location>
        <begin position="15"/>
        <end position="28"/>
    </location>
</feature>
<dbReference type="Gene3D" id="1.10.510.10">
    <property type="entry name" value="Transferase(Phosphotransferase) domain 1"/>
    <property type="match status" value="1"/>
</dbReference>
<feature type="domain" description="Protein kinase" evidence="4">
    <location>
        <begin position="439"/>
        <end position="704"/>
    </location>
</feature>
<dbReference type="Pfam" id="PF07714">
    <property type="entry name" value="PK_Tyr_Ser-Thr"/>
    <property type="match status" value="1"/>
</dbReference>
<dbReference type="Pfam" id="PF24681">
    <property type="entry name" value="Kelch_KLHDC2_KLHL20_DRC7"/>
    <property type="match status" value="1"/>
</dbReference>
<evidence type="ECO:0000313" key="6">
    <source>
        <dbReference type="Proteomes" id="UP000663827"/>
    </source>
</evidence>
<dbReference type="EMBL" id="CAJNJQ010001003">
    <property type="protein sequence ID" value="CAE7114077.1"/>
    <property type="molecule type" value="Genomic_DNA"/>
</dbReference>
<keyword evidence="2" id="KW-0677">Repeat</keyword>
<keyword evidence="1" id="KW-0880">Kelch repeat</keyword>
<organism evidence="5 6">
    <name type="scientific">Rhizoctonia solani</name>
    <dbReference type="NCBI Taxonomy" id="456999"/>
    <lineage>
        <taxon>Eukaryota</taxon>
        <taxon>Fungi</taxon>
        <taxon>Dikarya</taxon>
        <taxon>Basidiomycota</taxon>
        <taxon>Agaricomycotina</taxon>
        <taxon>Agaricomycetes</taxon>
        <taxon>Cantharellales</taxon>
        <taxon>Ceratobasidiaceae</taxon>
        <taxon>Rhizoctonia</taxon>
    </lineage>
</organism>
<dbReference type="InterPro" id="IPR001245">
    <property type="entry name" value="Ser-Thr/Tyr_kinase_cat_dom"/>
</dbReference>
<dbReference type="PANTHER" id="PTHR46093:SF18">
    <property type="entry name" value="FIBRONECTIN TYPE-III DOMAIN-CONTAINING PROTEIN"/>
    <property type="match status" value="1"/>
</dbReference>
<evidence type="ECO:0000256" key="2">
    <source>
        <dbReference type="ARBA" id="ARBA00022737"/>
    </source>
</evidence>
<dbReference type="Gene3D" id="2.120.10.80">
    <property type="entry name" value="Kelch-type beta propeller"/>
    <property type="match status" value="2"/>
</dbReference>
<sequence length="713" mass="78125">MGSNTSTPTSPPTSTPITLPTSTPIELPTSPPPDNLLWSEHTLEITAPACGSPHARTGHSVVSSETGEIFIFGGSERGKCRNDTWVISLSKDSDPGPGSKDDLKDTRLMASLLETTGEAPSPRVWHQSVVAKGRLIVWGGLLSNERSSHTPTDNSIYSLSIATRHWTKLDIQPAPSARYDHAACLCGSKFIVFGGRVGDGQIVNDMWSLDVDLLEINPKWEQTESVAGGTSPPRRVRNAIVAYGSQLYIFVGSQVDCLVDLGSFTAVWRFDMTTQVWANIIFPGGSAVPAGPDSGVQLIEDAIYVFGGYGNNRISCVFKISEQKWYQFPELYHRPSARYGHALSAIGGRMFLVTGLENEKYFVASMTVHGLNTDLINFPKGGSEITIKPTPMDPPRLARDSMIATTLDTITGAMSATEIMRHLVAHGCRDLSTELDVSHVSEYPVSQGGSGDVYIATLSNGDRKGLKCIRMLVGSTDEGRKFLKHAAHELYVWSKCKHPSILELSGVTIFRDQVAMVSPWVENGHLRWFLSQHPQANRCALCIRIADGVDYLHKNGTVHGDLKPENILVGKDHVPKLTDFGNAVLSEYTLQFTHSNTSQGMTMRWTAPEILSEETKTTQAGDVYALGMIIFEVITGALPYVGVKDAVIMRRIIAGIIPSRPETHVPSGVEQADRLWSLITRCWAFNPLERPKAWEVKNIMDEMTPEGLLANRS</sequence>
<dbReference type="SUPFAM" id="SSF56112">
    <property type="entry name" value="Protein kinase-like (PK-like)"/>
    <property type="match status" value="1"/>
</dbReference>
<accession>A0A8H3DZM3</accession>
<dbReference type="SUPFAM" id="SSF117281">
    <property type="entry name" value="Kelch motif"/>
    <property type="match status" value="1"/>
</dbReference>
<dbReference type="AlphaFoldDB" id="A0A8H3DZM3"/>
<evidence type="ECO:0000256" key="1">
    <source>
        <dbReference type="ARBA" id="ARBA00022441"/>
    </source>
</evidence>
<dbReference type="InterPro" id="IPR015915">
    <property type="entry name" value="Kelch-typ_b-propeller"/>
</dbReference>
<evidence type="ECO:0000259" key="4">
    <source>
        <dbReference type="PROSITE" id="PS50011"/>
    </source>
</evidence>
<protein>
    <recommendedName>
        <fullName evidence="4">Protein kinase domain-containing protein</fullName>
    </recommendedName>
</protein>
<evidence type="ECO:0000256" key="3">
    <source>
        <dbReference type="SAM" id="MobiDB-lite"/>
    </source>
</evidence>
<name>A0A8H3DZM3_9AGAM</name>
<dbReference type="PANTHER" id="PTHR46093">
    <property type="entry name" value="ACYL-COA-BINDING DOMAIN-CONTAINING PROTEIN 5"/>
    <property type="match status" value="1"/>
</dbReference>
<dbReference type="InterPro" id="IPR011009">
    <property type="entry name" value="Kinase-like_dom_sf"/>
</dbReference>
<gene>
    <name evidence="5" type="ORF">RDB_LOCUS50854</name>
</gene>
<proteinExistence type="predicted"/>
<dbReference type="PROSITE" id="PS50011">
    <property type="entry name" value="PROTEIN_KINASE_DOM"/>
    <property type="match status" value="1"/>
</dbReference>
<dbReference type="GO" id="GO:0004672">
    <property type="term" value="F:protein kinase activity"/>
    <property type="evidence" value="ECO:0007669"/>
    <property type="project" value="InterPro"/>
</dbReference>
<dbReference type="InterPro" id="IPR000719">
    <property type="entry name" value="Prot_kinase_dom"/>
</dbReference>